<protein>
    <recommendedName>
        <fullName evidence="2">Integrase, catalytic region, zinc finger, CCHC-type, peptidase aspartic, catalytic</fullName>
    </recommendedName>
</protein>
<accession>A0A6L2N236</accession>
<evidence type="ECO:0008006" key="2">
    <source>
        <dbReference type="Google" id="ProtNLM"/>
    </source>
</evidence>
<comment type="caution">
    <text evidence="1">The sequence shown here is derived from an EMBL/GenBank/DDBJ whole genome shotgun (WGS) entry which is preliminary data.</text>
</comment>
<organism evidence="1">
    <name type="scientific">Tanacetum cinerariifolium</name>
    <name type="common">Dalmatian daisy</name>
    <name type="synonym">Chrysanthemum cinerariifolium</name>
    <dbReference type="NCBI Taxonomy" id="118510"/>
    <lineage>
        <taxon>Eukaryota</taxon>
        <taxon>Viridiplantae</taxon>
        <taxon>Streptophyta</taxon>
        <taxon>Embryophyta</taxon>
        <taxon>Tracheophyta</taxon>
        <taxon>Spermatophyta</taxon>
        <taxon>Magnoliopsida</taxon>
        <taxon>eudicotyledons</taxon>
        <taxon>Gunneridae</taxon>
        <taxon>Pentapetalae</taxon>
        <taxon>asterids</taxon>
        <taxon>campanulids</taxon>
        <taxon>Asterales</taxon>
        <taxon>Asteraceae</taxon>
        <taxon>Asteroideae</taxon>
        <taxon>Anthemideae</taxon>
        <taxon>Anthemidinae</taxon>
        <taxon>Tanacetum</taxon>
    </lineage>
</organism>
<dbReference type="EMBL" id="BKCJ010008049">
    <property type="protein sequence ID" value="GEU80291.1"/>
    <property type="molecule type" value="Genomic_DNA"/>
</dbReference>
<gene>
    <name evidence="1" type="ORF">Tci_052269</name>
</gene>
<proteinExistence type="predicted"/>
<dbReference type="AlphaFoldDB" id="A0A6L2N236"/>
<reference evidence="1" key="1">
    <citation type="journal article" date="2019" name="Sci. Rep.">
        <title>Draft genome of Tanacetum cinerariifolium, the natural source of mosquito coil.</title>
        <authorList>
            <person name="Yamashiro T."/>
            <person name="Shiraishi A."/>
            <person name="Satake H."/>
            <person name="Nakayama K."/>
        </authorList>
    </citation>
    <scope>NUCLEOTIDE SEQUENCE</scope>
</reference>
<evidence type="ECO:0000313" key="1">
    <source>
        <dbReference type="EMBL" id="GEU80291.1"/>
    </source>
</evidence>
<name>A0A6L2N236_TANCI</name>
<sequence length="89" mass="10074">MLLAQAQEACVILHEDQQDILADRLEEMDDDYDVEASAIFMASLSPIGSINVDTIGPTYDSNMISEVPHYDNYHETDVLNFDVQETEYT</sequence>